<dbReference type="EMBL" id="KN122104">
    <property type="protein sequence ID" value="KFO33137.1"/>
    <property type="molecule type" value="Genomic_DNA"/>
</dbReference>
<gene>
    <name evidence="2" type="ORF">H920_05325</name>
</gene>
<protein>
    <submittedName>
        <fullName evidence="2">Uncharacterized protein</fullName>
    </submittedName>
</protein>
<keyword evidence="3" id="KW-1185">Reference proteome</keyword>
<dbReference type="Proteomes" id="UP000028990">
    <property type="component" value="Unassembled WGS sequence"/>
</dbReference>
<organism evidence="2 3">
    <name type="scientific">Fukomys damarensis</name>
    <name type="common">Damaraland mole rat</name>
    <name type="synonym">Cryptomys damarensis</name>
    <dbReference type="NCBI Taxonomy" id="885580"/>
    <lineage>
        <taxon>Eukaryota</taxon>
        <taxon>Metazoa</taxon>
        <taxon>Chordata</taxon>
        <taxon>Craniata</taxon>
        <taxon>Vertebrata</taxon>
        <taxon>Euteleostomi</taxon>
        <taxon>Mammalia</taxon>
        <taxon>Eutheria</taxon>
        <taxon>Euarchontoglires</taxon>
        <taxon>Glires</taxon>
        <taxon>Rodentia</taxon>
        <taxon>Hystricomorpha</taxon>
        <taxon>Bathyergidae</taxon>
        <taxon>Fukomys</taxon>
    </lineage>
</organism>
<feature type="region of interest" description="Disordered" evidence="1">
    <location>
        <begin position="1"/>
        <end position="27"/>
    </location>
</feature>
<name>A0A091DPY7_FUKDA</name>
<evidence type="ECO:0000313" key="3">
    <source>
        <dbReference type="Proteomes" id="UP000028990"/>
    </source>
</evidence>
<dbReference type="AlphaFoldDB" id="A0A091DPY7"/>
<proteinExistence type="predicted"/>
<evidence type="ECO:0000313" key="2">
    <source>
        <dbReference type="EMBL" id="KFO33137.1"/>
    </source>
</evidence>
<sequence>MKSPVPLTTERHGGHAVSTGGVTTNKHQVKRATQKLCDTDMAENIKATMTAKLQTLTKEHVRNGFRKCMDAARQLCAPCTLLRATEQPQGPIQASLSLCGMRNARARHGKRNSWFLSAGIHCTAIADPTQEGLQDLVRTSWARL</sequence>
<accession>A0A091DPY7</accession>
<reference evidence="2 3" key="1">
    <citation type="submission" date="2013-11" db="EMBL/GenBank/DDBJ databases">
        <title>The Damaraland mole rat (Fukomys damarensis) genome and evolution of African mole rats.</title>
        <authorList>
            <person name="Gladyshev V.N."/>
            <person name="Fang X."/>
        </authorList>
    </citation>
    <scope>NUCLEOTIDE SEQUENCE [LARGE SCALE GENOMIC DNA]</scope>
    <source>
        <tissue evidence="2">Liver</tissue>
    </source>
</reference>
<evidence type="ECO:0000256" key="1">
    <source>
        <dbReference type="SAM" id="MobiDB-lite"/>
    </source>
</evidence>